<organism evidence="1 2">
    <name type="scientific">Cerrena zonata</name>
    <dbReference type="NCBI Taxonomy" id="2478898"/>
    <lineage>
        <taxon>Eukaryota</taxon>
        <taxon>Fungi</taxon>
        <taxon>Dikarya</taxon>
        <taxon>Basidiomycota</taxon>
        <taxon>Agaricomycotina</taxon>
        <taxon>Agaricomycetes</taxon>
        <taxon>Polyporales</taxon>
        <taxon>Cerrenaceae</taxon>
        <taxon>Cerrena</taxon>
    </lineage>
</organism>
<gene>
    <name evidence="1" type="ORF">QCA50_018623</name>
</gene>
<reference evidence="1 2" key="1">
    <citation type="submission" date="2022-09" db="EMBL/GenBank/DDBJ databases">
        <authorList>
            <person name="Palmer J.M."/>
        </authorList>
    </citation>
    <scope>NUCLEOTIDE SEQUENCE [LARGE SCALE GENOMIC DNA]</scope>
    <source>
        <strain evidence="1 2">DSM 7382</strain>
    </source>
</reference>
<dbReference type="Proteomes" id="UP001385951">
    <property type="component" value="Unassembled WGS sequence"/>
</dbReference>
<comment type="caution">
    <text evidence="1">The sequence shown here is derived from an EMBL/GenBank/DDBJ whole genome shotgun (WGS) entry which is preliminary data.</text>
</comment>
<sequence length="206" mass="23312">MVLSRLDSVIAKTPDLSAYHPVTIYTKSVVKLNKDWLKPTNETIYKTYDAYLPGSLTENKTSFKIDAVTKDETKIGLEISHFVEISNEFLNRLKYYITGKSNDVSEALINTYNSEYEKLDATNPYFKSGQASYKTGLTLINDVKSDYFVPLKNQVNDVASQTKTRINNSINLNLQQVEEKKNELINGTANPPILSGFMQVYWCTGP</sequence>
<evidence type="ECO:0000313" key="2">
    <source>
        <dbReference type="Proteomes" id="UP001385951"/>
    </source>
</evidence>
<dbReference type="AlphaFoldDB" id="A0AAW0FGJ7"/>
<dbReference type="EMBL" id="JASBNA010000072">
    <property type="protein sequence ID" value="KAK7678407.1"/>
    <property type="molecule type" value="Genomic_DNA"/>
</dbReference>
<evidence type="ECO:0008006" key="3">
    <source>
        <dbReference type="Google" id="ProtNLM"/>
    </source>
</evidence>
<protein>
    <recommendedName>
        <fullName evidence="3">Apolipoprotein B</fullName>
    </recommendedName>
</protein>
<accession>A0AAW0FGJ7</accession>
<keyword evidence="2" id="KW-1185">Reference proteome</keyword>
<name>A0AAW0FGJ7_9APHY</name>
<evidence type="ECO:0000313" key="1">
    <source>
        <dbReference type="EMBL" id="KAK7678407.1"/>
    </source>
</evidence>
<proteinExistence type="predicted"/>